<feature type="non-terminal residue" evidence="1">
    <location>
        <position position="1"/>
    </location>
</feature>
<sequence>FTVKSLSELELFKYRKEPLRVRVPLLQLITVGNYQPSCSSINNCFGPLTGDHTNNIKFNWINETIPLEAVSKW</sequence>
<organism evidence="1">
    <name type="scientific">Lepeophtheirus salmonis</name>
    <name type="common">Salmon louse</name>
    <name type="synonym">Caligus salmonis</name>
    <dbReference type="NCBI Taxonomy" id="72036"/>
    <lineage>
        <taxon>Eukaryota</taxon>
        <taxon>Metazoa</taxon>
        <taxon>Ecdysozoa</taxon>
        <taxon>Arthropoda</taxon>
        <taxon>Crustacea</taxon>
        <taxon>Multicrustacea</taxon>
        <taxon>Hexanauplia</taxon>
        <taxon>Copepoda</taxon>
        <taxon>Siphonostomatoida</taxon>
        <taxon>Caligidae</taxon>
        <taxon>Lepeophtheirus</taxon>
    </lineage>
</organism>
<accession>A0A0K2T7E7</accession>
<dbReference type="EMBL" id="HACA01004374">
    <property type="protein sequence ID" value="CDW21735.1"/>
    <property type="molecule type" value="Transcribed_RNA"/>
</dbReference>
<reference evidence="1" key="1">
    <citation type="submission" date="2014-05" db="EMBL/GenBank/DDBJ databases">
        <authorList>
            <person name="Chronopoulou M."/>
        </authorList>
    </citation>
    <scope>NUCLEOTIDE SEQUENCE</scope>
    <source>
        <tissue evidence="1">Whole organism</tissue>
    </source>
</reference>
<evidence type="ECO:0000313" key="1">
    <source>
        <dbReference type="EMBL" id="CDW21735.1"/>
    </source>
</evidence>
<protein>
    <submittedName>
        <fullName evidence="1">Uncharacterized protein</fullName>
    </submittedName>
</protein>
<proteinExistence type="predicted"/>
<dbReference type="AlphaFoldDB" id="A0A0K2T7E7"/>
<name>A0A0K2T7E7_LEPSM</name>